<dbReference type="GO" id="GO:0015293">
    <property type="term" value="F:symporter activity"/>
    <property type="evidence" value="ECO:0007669"/>
    <property type="project" value="UniProtKB-KW"/>
</dbReference>
<organism evidence="9 10">
    <name type="scientific">Xenopus tropicalis</name>
    <name type="common">Western clawed frog</name>
    <name type="synonym">Silurana tropicalis</name>
    <dbReference type="NCBI Taxonomy" id="8364"/>
    <lineage>
        <taxon>Eukaryota</taxon>
        <taxon>Metazoa</taxon>
        <taxon>Chordata</taxon>
        <taxon>Craniata</taxon>
        <taxon>Vertebrata</taxon>
        <taxon>Euteleostomi</taxon>
        <taxon>Amphibia</taxon>
        <taxon>Batrachia</taxon>
        <taxon>Anura</taxon>
        <taxon>Pipoidea</taxon>
        <taxon>Pipidae</taxon>
        <taxon>Xenopodinae</taxon>
        <taxon>Xenopus</taxon>
        <taxon>Silurana</taxon>
    </lineage>
</organism>
<feature type="transmembrane region" description="Helical" evidence="8">
    <location>
        <begin position="391"/>
        <end position="411"/>
    </location>
</feature>
<comment type="subcellular location">
    <subcellularLocation>
        <location evidence="1">Membrane</location>
        <topology evidence="1">Multi-pass membrane protein</topology>
    </subcellularLocation>
</comment>
<feature type="transmembrane region" description="Helical" evidence="8">
    <location>
        <begin position="156"/>
        <end position="178"/>
    </location>
</feature>
<sequence>MPLLDPRSLPAPQLWEASFDGESARFSVEDPYQGSSAPQARRKLHVVVCRLLVELCERFTFFGTVCNMILFCTIKLGYRNHEAAIVNLCFVGISTLSPVLIGWLSENCTRRSRVIYLCAFLHFVGTALLPVVAFPFEDFYIDVHHIVHTLAKKEQSLLFYTGLLMAAIGTGGIRAIICPLSAYSLQEYDWRKLTSFFNWFYWLMNLNSLVVFMGISYIQQSVAQNLGFLIPFMSVVMALITIHMVRNELLYQPRKGGSLLVTLGVFTNAVRMCCTNYRHLGGRVSTWLDCAKENNGGRYSESHVENTKALFRLFPLFSFQLLYRICIMQTSSGYFIQTMNSNLNFYGLLLPIAAMTIISIIPQLILAPCFECLNSRFFPRLGHGPTPSGSIICGHLCAALSLLLAGIYELYRKDFPLVEQTLSGKVLLVSSMPSYQLAPQYVLLGVAEALVLPCCSVITVKLVPGQVRGIAMHILSLFGAAGCFLGALLAGVAFSASGGNWYPAFLPLGHLERFYFFVGSLGLLNTLCFWKISHRYNDLEQEMELGFRGSRLEEKLIQHERSLRFYESVLDWTYPFSPMETAV</sequence>
<name>A0A8J1J8S0_XENTR</name>
<dbReference type="Pfam" id="PF00854">
    <property type="entry name" value="PTR2"/>
    <property type="match status" value="1"/>
</dbReference>
<feature type="transmembrane region" description="Helical" evidence="8">
    <location>
        <begin position="116"/>
        <end position="136"/>
    </location>
</feature>
<evidence type="ECO:0000313" key="11">
    <source>
        <dbReference type="Xenbase" id="XB-GENE-6049173"/>
    </source>
</evidence>
<dbReference type="Gene3D" id="1.20.1250.20">
    <property type="entry name" value="MFS general substrate transporter like domains"/>
    <property type="match status" value="1"/>
</dbReference>
<dbReference type="GO" id="GO:0022857">
    <property type="term" value="F:transmembrane transporter activity"/>
    <property type="evidence" value="ECO:0000318"/>
    <property type="project" value="GO_Central"/>
</dbReference>
<evidence type="ECO:0000313" key="10">
    <source>
        <dbReference type="RefSeq" id="XP_031754258.1"/>
    </source>
</evidence>
<feature type="transmembrane region" description="Helical" evidence="8">
    <location>
        <begin position="348"/>
        <end position="370"/>
    </location>
</feature>
<keyword evidence="3 8" id="KW-0812">Transmembrane</keyword>
<dbReference type="Xenbase" id="XB-GENE-6049173">
    <property type="gene designation" value="slc15a5"/>
</dbReference>
<dbReference type="GO" id="GO:0055085">
    <property type="term" value="P:transmembrane transport"/>
    <property type="evidence" value="ECO:0000318"/>
    <property type="project" value="GO_Central"/>
</dbReference>
<keyword evidence="9" id="KW-1185">Reference proteome</keyword>
<keyword evidence="5" id="KW-0653">Protein transport</keyword>
<keyword evidence="4" id="KW-0769">Symport</keyword>
<gene>
    <name evidence="10 11" type="primary">slc15a5</name>
</gene>
<evidence type="ECO:0000256" key="8">
    <source>
        <dbReference type="SAM" id="Phobius"/>
    </source>
</evidence>
<evidence type="ECO:0000256" key="1">
    <source>
        <dbReference type="ARBA" id="ARBA00004141"/>
    </source>
</evidence>
<keyword evidence="7 8" id="KW-0472">Membrane</keyword>
<protein>
    <submittedName>
        <fullName evidence="10">Solute carrier family 15 member 5</fullName>
    </submittedName>
</protein>
<dbReference type="OrthoDB" id="8904098at2759"/>
<dbReference type="CTD" id="729025"/>
<evidence type="ECO:0000256" key="7">
    <source>
        <dbReference type="ARBA" id="ARBA00023136"/>
    </source>
</evidence>
<feature type="transmembrane region" description="Helical" evidence="8">
    <location>
        <begin position="470"/>
        <end position="494"/>
    </location>
</feature>
<dbReference type="GeneID" id="101733983"/>
<dbReference type="GO" id="GO:0015833">
    <property type="term" value="P:peptide transport"/>
    <property type="evidence" value="ECO:0007669"/>
    <property type="project" value="UniProtKB-KW"/>
</dbReference>
<dbReference type="OMA" id="TVNLCFI"/>
<keyword evidence="6 8" id="KW-1133">Transmembrane helix</keyword>
<dbReference type="PANTHER" id="PTHR11654">
    <property type="entry name" value="OLIGOPEPTIDE TRANSPORTER-RELATED"/>
    <property type="match status" value="1"/>
</dbReference>
<keyword evidence="4" id="KW-0813">Transport</keyword>
<keyword evidence="5" id="KW-0571">Peptide transport</keyword>
<evidence type="ECO:0000256" key="5">
    <source>
        <dbReference type="ARBA" id="ARBA00022856"/>
    </source>
</evidence>
<reference evidence="10" key="1">
    <citation type="submission" date="2025-08" db="UniProtKB">
        <authorList>
            <consortium name="RefSeq"/>
        </authorList>
    </citation>
    <scope>IDENTIFICATION</scope>
    <source>
        <strain evidence="10">Nigerian</strain>
        <tissue evidence="10">Liver and blood</tissue>
    </source>
</reference>
<feature type="transmembrane region" description="Helical" evidence="8">
    <location>
        <begin position="514"/>
        <end position="533"/>
    </location>
</feature>
<evidence type="ECO:0000256" key="2">
    <source>
        <dbReference type="ARBA" id="ARBA00005982"/>
    </source>
</evidence>
<feature type="transmembrane region" description="Helical" evidence="8">
    <location>
        <begin position="226"/>
        <end position="245"/>
    </location>
</feature>
<dbReference type="InterPro" id="IPR036259">
    <property type="entry name" value="MFS_trans_sf"/>
</dbReference>
<dbReference type="RefSeq" id="XP_031754258.1">
    <property type="nucleotide sequence ID" value="XM_031898398.1"/>
</dbReference>
<dbReference type="CDD" id="cd17349">
    <property type="entry name" value="MFS_SLC15A5"/>
    <property type="match status" value="1"/>
</dbReference>
<dbReference type="Proteomes" id="UP000008143">
    <property type="component" value="Chromosome 3"/>
</dbReference>
<comment type="similarity">
    <text evidence="2">Belongs to the major facilitator superfamily. Proton-dependent oligopeptide transporter (POT/PTR) (TC 2.A.17) family.</text>
</comment>
<feature type="transmembrane region" description="Helical" evidence="8">
    <location>
        <begin position="199"/>
        <end position="220"/>
    </location>
</feature>
<dbReference type="SUPFAM" id="SSF103473">
    <property type="entry name" value="MFS general substrate transporter"/>
    <property type="match status" value="1"/>
</dbReference>
<dbReference type="InterPro" id="IPR000109">
    <property type="entry name" value="POT_fam"/>
</dbReference>
<accession>A0A8J1J8S0</accession>
<feature type="transmembrane region" description="Helical" evidence="8">
    <location>
        <begin position="84"/>
        <end position="104"/>
    </location>
</feature>
<dbReference type="KEGG" id="xtr:101733983"/>
<dbReference type="FunFam" id="1.20.1250.20:FF:001090">
    <property type="entry name" value="Si:ch211-190o6.3"/>
    <property type="match status" value="1"/>
</dbReference>
<evidence type="ECO:0000256" key="3">
    <source>
        <dbReference type="ARBA" id="ARBA00022692"/>
    </source>
</evidence>
<dbReference type="GO" id="GO:0016020">
    <property type="term" value="C:membrane"/>
    <property type="evidence" value="ECO:0000318"/>
    <property type="project" value="GO_Central"/>
</dbReference>
<evidence type="ECO:0000313" key="9">
    <source>
        <dbReference type="Proteomes" id="UP000008143"/>
    </source>
</evidence>
<evidence type="ECO:0000256" key="6">
    <source>
        <dbReference type="ARBA" id="ARBA00022989"/>
    </source>
</evidence>
<dbReference type="AGR" id="Xenbase:XB-GENE-6049173"/>
<proteinExistence type="inferred from homology"/>
<evidence type="ECO:0000256" key="4">
    <source>
        <dbReference type="ARBA" id="ARBA00022847"/>
    </source>
</evidence>
<dbReference type="AlphaFoldDB" id="A0A8J1J8S0"/>